<name>A0A5E4GJ19_PRUDU</name>
<evidence type="ECO:0000313" key="2">
    <source>
        <dbReference type="Proteomes" id="UP000327085"/>
    </source>
</evidence>
<sequence length="162" mass="18581">MVSYRAYLVLKSCIWKIVFANGNNQQQKAKIRGWQALFRLPSTSNGCYAFENKLDIVKSDATEFMDIQIVRLLFKKCEDLILGEIKNLRYVLNELDQEGLQHLKILTISGCPEIEYLVNGASWTQQTAFPLIQSIQLEGMPRLKAICHDQLPQSSFINLRSL</sequence>
<dbReference type="InParanoid" id="A0A5E4GJ19"/>
<gene>
    <name evidence="1" type="ORF">ALMOND_2B017790</name>
</gene>
<organism evidence="1 2">
    <name type="scientific">Prunus dulcis</name>
    <name type="common">Almond</name>
    <name type="synonym">Amygdalus dulcis</name>
    <dbReference type="NCBI Taxonomy" id="3755"/>
    <lineage>
        <taxon>Eukaryota</taxon>
        <taxon>Viridiplantae</taxon>
        <taxon>Streptophyta</taxon>
        <taxon>Embryophyta</taxon>
        <taxon>Tracheophyta</taxon>
        <taxon>Spermatophyta</taxon>
        <taxon>Magnoliopsida</taxon>
        <taxon>eudicotyledons</taxon>
        <taxon>Gunneridae</taxon>
        <taxon>Pentapetalae</taxon>
        <taxon>rosids</taxon>
        <taxon>fabids</taxon>
        <taxon>Rosales</taxon>
        <taxon>Rosaceae</taxon>
        <taxon>Amygdaloideae</taxon>
        <taxon>Amygdaleae</taxon>
        <taxon>Prunus</taxon>
    </lineage>
</organism>
<protein>
    <submittedName>
        <fullName evidence="1">PREDICTED: disease resistance</fullName>
    </submittedName>
</protein>
<dbReference type="Proteomes" id="UP000327085">
    <property type="component" value="Chromosome 7"/>
</dbReference>
<evidence type="ECO:0000313" key="1">
    <source>
        <dbReference type="EMBL" id="VVA39855.1"/>
    </source>
</evidence>
<proteinExistence type="predicted"/>
<accession>A0A5E4GJ19</accession>
<dbReference type="Gramene" id="VVA39855">
    <property type="protein sequence ID" value="VVA39855"/>
    <property type="gene ID" value="Prudul26B017790"/>
</dbReference>
<dbReference type="EMBL" id="CABIKO010000860">
    <property type="protein sequence ID" value="VVA39855.1"/>
    <property type="molecule type" value="Genomic_DNA"/>
</dbReference>
<dbReference type="AlphaFoldDB" id="A0A5E4GJ19"/>
<reference evidence="2" key="1">
    <citation type="journal article" date="2020" name="Plant J.">
        <title>Transposons played a major role in the diversification between the closely related almond and peach genomes: results from the almond genome sequence.</title>
        <authorList>
            <person name="Alioto T."/>
            <person name="Alexiou K.G."/>
            <person name="Bardil A."/>
            <person name="Barteri F."/>
            <person name="Castanera R."/>
            <person name="Cruz F."/>
            <person name="Dhingra A."/>
            <person name="Duval H."/>
            <person name="Fernandez I Marti A."/>
            <person name="Frias L."/>
            <person name="Galan B."/>
            <person name="Garcia J.L."/>
            <person name="Howad W."/>
            <person name="Gomez-Garrido J."/>
            <person name="Gut M."/>
            <person name="Julca I."/>
            <person name="Morata J."/>
            <person name="Puigdomenech P."/>
            <person name="Ribeca P."/>
            <person name="Rubio Cabetas M.J."/>
            <person name="Vlasova A."/>
            <person name="Wirthensohn M."/>
            <person name="Garcia-Mas J."/>
            <person name="Gabaldon T."/>
            <person name="Casacuberta J.M."/>
            <person name="Arus P."/>
        </authorList>
    </citation>
    <scope>NUCLEOTIDE SEQUENCE [LARGE SCALE GENOMIC DNA]</scope>
    <source>
        <strain evidence="2">cv. Texas</strain>
    </source>
</reference>